<gene>
    <name evidence="1" type="ORF">LTRI10_LOCUS16742</name>
</gene>
<organism evidence="1 2">
    <name type="scientific">Linum trigynum</name>
    <dbReference type="NCBI Taxonomy" id="586398"/>
    <lineage>
        <taxon>Eukaryota</taxon>
        <taxon>Viridiplantae</taxon>
        <taxon>Streptophyta</taxon>
        <taxon>Embryophyta</taxon>
        <taxon>Tracheophyta</taxon>
        <taxon>Spermatophyta</taxon>
        <taxon>Magnoliopsida</taxon>
        <taxon>eudicotyledons</taxon>
        <taxon>Gunneridae</taxon>
        <taxon>Pentapetalae</taxon>
        <taxon>rosids</taxon>
        <taxon>fabids</taxon>
        <taxon>Malpighiales</taxon>
        <taxon>Linaceae</taxon>
        <taxon>Linum</taxon>
    </lineage>
</organism>
<keyword evidence="2" id="KW-1185">Reference proteome</keyword>
<protein>
    <submittedName>
        <fullName evidence="1">Uncharacterized protein</fullName>
    </submittedName>
</protein>
<dbReference type="EMBL" id="OZ034816">
    <property type="protein sequence ID" value="CAL1374907.1"/>
    <property type="molecule type" value="Genomic_DNA"/>
</dbReference>
<evidence type="ECO:0000313" key="2">
    <source>
        <dbReference type="Proteomes" id="UP001497516"/>
    </source>
</evidence>
<dbReference type="Pfam" id="PF14223">
    <property type="entry name" value="Retrotran_gag_2"/>
    <property type="match status" value="1"/>
</dbReference>
<name>A0AAV2DPA4_9ROSI</name>
<dbReference type="PANTHER" id="PTHR47481:SF22">
    <property type="entry name" value="RETROTRANSPOSON GAG DOMAIN-CONTAINING PROTEIN"/>
    <property type="match status" value="1"/>
</dbReference>
<evidence type="ECO:0000313" key="1">
    <source>
        <dbReference type="EMBL" id="CAL1374907.1"/>
    </source>
</evidence>
<dbReference type="Proteomes" id="UP001497516">
    <property type="component" value="Chromosome 3"/>
</dbReference>
<dbReference type="PANTHER" id="PTHR47481">
    <property type="match status" value="1"/>
</dbReference>
<proteinExistence type="predicted"/>
<reference evidence="1 2" key="1">
    <citation type="submission" date="2024-04" db="EMBL/GenBank/DDBJ databases">
        <authorList>
            <person name="Fracassetti M."/>
        </authorList>
    </citation>
    <scope>NUCLEOTIDE SEQUENCE [LARGE SCALE GENOMIC DNA]</scope>
</reference>
<dbReference type="AlphaFoldDB" id="A0AAV2DPA4"/>
<sequence length="193" mass="21989">MYAGNSRSRVIGLKTRLAQERQGNRSVSAFLQEMRTIYTELALVQAPVADEDLVLKILRGMNSEFGPLAADLRARENPIDVEDLHDRLVEFEYDLAASRHSPTTAFSIQRGCGGVRGQVARGRGHSHSQHPSHQRYFQHPNRLSIANFIRSNHTLHFNRFTNTSHLLEAISLTFRSSTECWSWWKSEGRLSVM</sequence>
<accession>A0AAV2DPA4</accession>